<evidence type="ECO:0000313" key="2">
    <source>
        <dbReference type="Proteomes" id="UP001558652"/>
    </source>
</evidence>
<protein>
    <submittedName>
        <fullName evidence="1">Uncharacterized protein</fullName>
    </submittedName>
</protein>
<comment type="caution">
    <text evidence="1">The sequence shown here is derived from an EMBL/GenBank/DDBJ whole genome shotgun (WGS) entry which is preliminary data.</text>
</comment>
<proteinExistence type="predicted"/>
<accession>A0ABD0Z5C6</accession>
<reference evidence="1 2" key="1">
    <citation type="submission" date="2024-07" db="EMBL/GenBank/DDBJ databases">
        <title>Chromosome-level genome assembly of the water stick insect Ranatra chinensis (Heteroptera: Nepidae).</title>
        <authorList>
            <person name="Liu X."/>
        </authorList>
    </citation>
    <scope>NUCLEOTIDE SEQUENCE [LARGE SCALE GENOMIC DNA]</scope>
    <source>
        <strain evidence="1">Cailab_2021Rc</strain>
        <tissue evidence="1">Muscle</tissue>
    </source>
</reference>
<gene>
    <name evidence="1" type="ORF">AAG570_010685</name>
</gene>
<dbReference type="EMBL" id="JBFDAA010000005">
    <property type="protein sequence ID" value="KAL1132733.1"/>
    <property type="molecule type" value="Genomic_DNA"/>
</dbReference>
<dbReference type="AlphaFoldDB" id="A0ABD0Z5C6"/>
<dbReference type="Proteomes" id="UP001558652">
    <property type="component" value="Unassembled WGS sequence"/>
</dbReference>
<sequence length="119" mass="13557">MFQKNKTQETTENGSVEGTAHLREIMKASIRDHRHVSKPSQKEETAKISYVRQVHPIRPSTIAKIRPEDVLPDGRLDAILSFQRLEKQGTVKKKFPVAIGMTQRIRVRPNLNGRGFADL</sequence>
<keyword evidence="2" id="KW-1185">Reference proteome</keyword>
<evidence type="ECO:0000313" key="1">
    <source>
        <dbReference type="EMBL" id="KAL1132733.1"/>
    </source>
</evidence>
<name>A0ABD0Z5C6_9HEMI</name>
<organism evidence="1 2">
    <name type="scientific">Ranatra chinensis</name>
    <dbReference type="NCBI Taxonomy" id="642074"/>
    <lineage>
        <taxon>Eukaryota</taxon>
        <taxon>Metazoa</taxon>
        <taxon>Ecdysozoa</taxon>
        <taxon>Arthropoda</taxon>
        <taxon>Hexapoda</taxon>
        <taxon>Insecta</taxon>
        <taxon>Pterygota</taxon>
        <taxon>Neoptera</taxon>
        <taxon>Paraneoptera</taxon>
        <taxon>Hemiptera</taxon>
        <taxon>Heteroptera</taxon>
        <taxon>Panheteroptera</taxon>
        <taxon>Nepomorpha</taxon>
        <taxon>Nepidae</taxon>
        <taxon>Ranatrinae</taxon>
        <taxon>Ranatra</taxon>
    </lineage>
</organism>